<feature type="domain" description="FAD-binding" evidence="5">
    <location>
        <begin position="28"/>
        <end position="191"/>
    </location>
</feature>
<evidence type="ECO:0000313" key="7">
    <source>
        <dbReference type="Proteomes" id="UP000256485"/>
    </source>
</evidence>
<feature type="domain" description="FAD-binding" evidence="5">
    <location>
        <begin position="209"/>
        <end position="270"/>
    </location>
</feature>
<dbReference type="PANTHER" id="PTHR43004:SF19">
    <property type="entry name" value="BINDING MONOOXYGENASE, PUTATIVE (JCVI)-RELATED"/>
    <property type="match status" value="1"/>
</dbReference>
<dbReference type="InterPro" id="IPR036188">
    <property type="entry name" value="FAD/NAD-bd_sf"/>
</dbReference>
<protein>
    <submittedName>
        <fullName evidence="6">FAD binding domain-containing protein</fullName>
    </submittedName>
</protein>
<dbReference type="InterPro" id="IPR050641">
    <property type="entry name" value="RIFMO-like"/>
</dbReference>
<feature type="compositionally biased region" description="Low complexity" evidence="4">
    <location>
        <begin position="459"/>
        <end position="474"/>
    </location>
</feature>
<keyword evidence="2" id="KW-0285">Flavoprotein</keyword>
<proteinExistence type="predicted"/>
<dbReference type="Proteomes" id="UP000256485">
    <property type="component" value="Unassembled WGS sequence"/>
</dbReference>
<evidence type="ECO:0000313" key="6">
    <source>
        <dbReference type="EMBL" id="REF37147.1"/>
    </source>
</evidence>
<dbReference type="SUPFAM" id="SSF51905">
    <property type="entry name" value="FAD/NAD(P)-binding domain"/>
    <property type="match status" value="1"/>
</dbReference>
<dbReference type="GO" id="GO:0071949">
    <property type="term" value="F:FAD binding"/>
    <property type="evidence" value="ECO:0007669"/>
    <property type="project" value="InterPro"/>
</dbReference>
<keyword evidence="3" id="KW-0274">FAD</keyword>
<gene>
    <name evidence="6" type="ORF">DFJ64_2583</name>
</gene>
<dbReference type="Gene3D" id="3.40.30.120">
    <property type="match status" value="1"/>
</dbReference>
<dbReference type="Gene3D" id="3.50.50.60">
    <property type="entry name" value="FAD/NAD(P)-binding domain"/>
    <property type="match status" value="1"/>
</dbReference>
<keyword evidence="7" id="KW-1185">Reference proteome</keyword>
<dbReference type="Pfam" id="PF01494">
    <property type="entry name" value="FAD_binding_3"/>
    <property type="match status" value="2"/>
</dbReference>
<name>A0A3D9V6K4_THECX</name>
<comment type="caution">
    <text evidence="6">The sequence shown here is derived from an EMBL/GenBank/DDBJ whole genome shotgun (WGS) entry which is preliminary data.</text>
</comment>
<dbReference type="InterPro" id="IPR002938">
    <property type="entry name" value="FAD-bd"/>
</dbReference>
<sequence length="474" mass="49594">MRGEGETGSLSRVGERARHAADRGPTACEVLVVGSGPTGLTVALDLARRRIGVLLLDPDDDHRSGAGRDWGDHRGAGVVRAAASRRASAESVRLNPRTQTILDDLGVLDPLVSGRPGCLRTSTGQDGAPLALGLGDVEAVLRQRLAACGVDAWPVDALADLEQDDDGVTVTVVASAGSKGAVHTIRAAYVVRTGDPGVGVRALPGVEPDRYRDGRVLLAGGAAHVASGGLDTAFEDAYNLGWKLAAVVQGADDFLLDTYESERLPVARATGATATPASPMRRILTFGTSLVGRLTRRRDDASGDHYRTSRLSQELGSKRDLLKAGDRLPDVRLWSMTDAADVRTSDLMRGTHWTVLGLGSATADTVARLKRRFGDAVRTAVIGGGASGALGVTLLDRYGEARRLLGRRGGTLLVVRPDGYVGLRSNANAEIAAAYLADMVGTTEPLDVGEPYRPRHAGRPGPTGSDPPGSGHQV</sequence>
<evidence type="ECO:0000256" key="2">
    <source>
        <dbReference type="ARBA" id="ARBA00022630"/>
    </source>
</evidence>
<feature type="region of interest" description="Disordered" evidence="4">
    <location>
        <begin position="1"/>
        <end position="21"/>
    </location>
</feature>
<evidence type="ECO:0000256" key="1">
    <source>
        <dbReference type="ARBA" id="ARBA00001974"/>
    </source>
</evidence>
<dbReference type="EMBL" id="QTUC01000001">
    <property type="protein sequence ID" value="REF37147.1"/>
    <property type="molecule type" value="Genomic_DNA"/>
</dbReference>
<dbReference type="Pfam" id="PF21274">
    <property type="entry name" value="Rng_hyd_C"/>
    <property type="match status" value="1"/>
</dbReference>
<feature type="region of interest" description="Disordered" evidence="4">
    <location>
        <begin position="446"/>
        <end position="474"/>
    </location>
</feature>
<comment type="cofactor">
    <cofactor evidence="1">
        <name>FAD</name>
        <dbReference type="ChEBI" id="CHEBI:57692"/>
    </cofactor>
</comment>
<organism evidence="6 7">
    <name type="scientific">Thermasporomyces composti</name>
    <dbReference type="NCBI Taxonomy" id="696763"/>
    <lineage>
        <taxon>Bacteria</taxon>
        <taxon>Bacillati</taxon>
        <taxon>Actinomycetota</taxon>
        <taxon>Actinomycetes</taxon>
        <taxon>Propionibacteriales</taxon>
        <taxon>Nocardioidaceae</taxon>
        <taxon>Thermasporomyces</taxon>
    </lineage>
</organism>
<evidence type="ECO:0000259" key="5">
    <source>
        <dbReference type="Pfam" id="PF01494"/>
    </source>
</evidence>
<evidence type="ECO:0000256" key="3">
    <source>
        <dbReference type="ARBA" id="ARBA00022827"/>
    </source>
</evidence>
<accession>A0A3D9V6K4</accession>
<reference evidence="6 7" key="1">
    <citation type="submission" date="2018-08" db="EMBL/GenBank/DDBJ databases">
        <title>Sequencing the genomes of 1000 actinobacteria strains.</title>
        <authorList>
            <person name="Klenk H.-P."/>
        </authorList>
    </citation>
    <scope>NUCLEOTIDE SEQUENCE [LARGE SCALE GENOMIC DNA]</scope>
    <source>
        <strain evidence="6 7">DSM 22891</strain>
    </source>
</reference>
<dbReference type="OrthoDB" id="3316391at2"/>
<dbReference type="AlphaFoldDB" id="A0A3D9V6K4"/>
<dbReference type="PANTHER" id="PTHR43004">
    <property type="entry name" value="TRK SYSTEM POTASSIUM UPTAKE PROTEIN"/>
    <property type="match status" value="1"/>
</dbReference>
<dbReference type="GO" id="GO:0016709">
    <property type="term" value="F:oxidoreductase activity, acting on paired donors, with incorporation or reduction of molecular oxygen, NAD(P)H as one donor, and incorporation of one atom of oxygen"/>
    <property type="evidence" value="ECO:0007669"/>
    <property type="project" value="UniProtKB-ARBA"/>
</dbReference>
<evidence type="ECO:0000256" key="4">
    <source>
        <dbReference type="SAM" id="MobiDB-lite"/>
    </source>
</evidence>